<gene>
    <name evidence="3" type="ORF">A2903_01725</name>
</gene>
<accession>A0A1F6WP02</accession>
<evidence type="ECO:0000313" key="3">
    <source>
        <dbReference type="EMBL" id="OGI83608.1"/>
    </source>
</evidence>
<evidence type="ECO:0000259" key="2">
    <source>
        <dbReference type="Pfam" id="PF00156"/>
    </source>
</evidence>
<dbReference type="AlphaFoldDB" id="A0A1F6WP02"/>
<dbReference type="Proteomes" id="UP000178184">
    <property type="component" value="Unassembled WGS sequence"/>
</dbReference>
<dbReference type="STRING" id="1801764.A2903_01725"/>
<feature type="domain" description="Phosphoribosyltransferase" evidence="2">
    <location>
        <begin position="93"/>
        <end position="170"/>
    </location>
</feature>
<proteinExistence type="inferred from homology"/>
<dbReference type="InterPro" id="IPR000836">
    <property type="entry name" value="PRTase_dom"/>
</dbReference>
<sequence>EYRYPVIKKILTDAKYRKNFGNLKIFGPYLASVLLDIVIEYTELTHYKDILIIPVPISKKRLKTRGFNQADIIAESIMANLQPGSNFKLVNNIIIKIKDRTPQASIHKRSQRLNSPKGTFQIKNLDANTHKSKILNGTLCIVIDDITTTGGTILEIRKILLEAGAQNVIGLTVAH</sequence>
<comment type="caution">
    <text evidence="3">The sequence shown here is derived from an EMBL/GenBank/DDBJ whole genome shotgun (WGS) entry which is preliminary data.</text>
</comment>
<reference evidence="3 4" key="1">
    <citation type="journal article" date="2016" name="Nat. Commun.">
        <title>Thousands of microbial genomes shed light on interconnected biogeochemical processes in an aquifer system.</title>
        <authorList>
            <person name="Anantharaman K."/>
            <person name="Brown C.T."/>
            <person name="Hug L.A."/>
            <person name="Sharon I."/>
            <person name="Castelle C.J."/>
            <person name="Probst A.J."/>
            <person name="Thomas B.C."/>
            <person name="Singh A."/>
            <person name="Wilkins M.J."/>
            <person name="Karaoz U."/>
            <person name="Brodie E.L."/>
            <person name="Williams K.H."/>
            <person name="Hubbard S.S."/>
            <person name="Banfield J.F."/>
        </authorList>
    </citation>
    <scope>NUCLEOTIDE SEQUENCE [LARGE SCALE GENOMIC DNA]</scope>
</reference>
<organism evidence="3 4">
    <name type="scientific">Candidatus Nomurabacteria bacterium RIFCSPLOWO2_01_FULL_33_17</name>
    <dbReference type="NCBI Taxonomy" id="1801764"/>
    <lineage>
        <taxon>Bacteria</taxon>
        <taxon>Candidatus Nomuraibacteriota</taxon>
    </lineage>
</organism>
<dbReference type="Pfam" id="PF00156">
    <property type="entry name" value="Pribosyltran"/>
    <property type="match status" value="1"/>
</dbReference>
<dbReference type="PANTHER" id="PTHR47505">
    <property type="entry name" value="DNA UTILIZATION PROTEIN YHGH"/>
    <property type="match status" value="1"/>
</dbReference>
<comment type="similarity">
    <text evidence="1">Belongs to the ComF/GntX family.</text>
</comment>
<evidence type="ECO:0000256" key="1">
    <source>
        <dbReference type="ARBA" id="ARBA00008007"/>
    </source>
</evidence>
<dbReference type="Gene3D" id="3.40.50.2020">
    <property type="match status" value="1"/>
</dbReference>
<dbReference type="SUPFAM" id="SSF53271">
    <property type="entry name" value="PRTase-like"/>
    <property type="match status" value="1"/>
</dbReference>
<dbReference type="PANTHER" id="PTHR47505:SF1">
    <property type="entry name" value="DNA UTILIZATION PROTEIN YHGH"/>
    <property type="match status" value="1"/>
</dbReference>
<feature type="non-terminal residue" evidence="3">
    <location>
        <position position="1"/>
    </location>
</feature>
<dbReference type="InterPro" id="IPR029057">
    <property type="entry name" value="PRTase-like"/>
</dbReference>
<name>A0A1F6WP02_9BACT</name>
<dbReference type="EMBL" id="MFUO01000024">
    <property type="protein sequence ID" value="OGI83608.1"/>
    <property type="molecule type" value="Genomic_DNA"/>
</dbReference>
<evidence type="ECO:0000313" key="4">
    <source>
        <dbReference type="Proteomes" id="UP000178184"/>
    </source>
</evidence>
<protein>
    <recommendedName>
        <fullName evidence="2">Phosphoribosyltransferase domain-containing protein</fullName>
    </recommendedName>
</protein>
<dbReference type="CDD" id="cd06223">
    <property type="entry name" value="PRTases_typeI"/>
    <property type="match status" value="1"/>
</dbReference>
<dbReference type="InterPro" id="IPR051910">
    <property type="entry name" value="ComF/GntX_DNA_util-trans"/>
</dbReference>